<dbReference type="OrthoDB" id="4941361at2759"/>
<protein>
    <submittedName>
        <fullName evidence="2">Uncharacterized protein</fullName>
    </submittedName>
</protein>
<organism evidence="2 3">
    <name type="scientific">Metarhizium robertsii</name>
    <dbReference type="NCBI Taxonomy" id="568076"/>
    <lineage>
        <taxon>Eukaryota</taxon>
        <taxon>Fungi</taxon>
        <taxon>Dikarya</taxon>
        <taxon>Ascomycota</taxon>
        <taxon>Pezizomycotina</taxon>
        <taxon>Sordariomycetes</taxon>
        <taxon>Hypocreomycetidae</taxon>
        <taxon>Hypocreales</taxon>
        <taxon>Clavicipitaceae</taxon>
        <taxon>Metarhizium</taxon>
    </lineage>
</organism>
<accession>A0A0A1V530</accession>
<feature type="compositionally biased region" description="Low complexity" evidence="1">
    <location>
        <begin position="51"/>
        <end position="61"/>
    </location>
</feature>
<name>A0A0A1V530_9HYPO</name>
<evidence type="ECO:0000313" key="3">
    <source>
        <dbReference type="Proteomes" id="UP000030151"/>
    </source>
</evidence>
<gene>
    <name evidence="2" type="ORF">X797_000064</name>
</gene>
<dbReference type="Proteomes" id="UP000030151">
    <property type="component" value="Unassembled WGS sequence"/>
</dbReference>
<dbReference type="HOGENOM" id="CLU_154741_0_0_1"/>
<evidence type="ECO:0000313" key="2">
    <source>
        <dbReference type="EMBL" id="EXV05352.1"/>
    </source>
</evidence>
<feature type="region of interest" description="Disordered" evidence="1">
    <location>
        <begin position="1"/>
        <end position="100"/>
    </location>
</feature>
<comment type="caution">
    <text evidence="2">The sequence shown here is derived from an EMBL/GenBank/DDBJ whole genome shotgun (WGS) entry which is preliminary data.</text>
</comment>
<evidence type="ECO:0000256" key="1">
    <source>
        <dbReference type="SAM" id="MobiDB-lite"/>
    </source>
</evidence>
<reference evidence="2 3" key="1">
    <citation type="submission" date="2014-02" db="EMBL/GenBank/DDBJ databases">
        <title>The genome sequence of the entomopathogenic fungus Metarhizium robertsii ARSEF 2575.</title>
        <authorList>
            <person name="Giuliano Garisto Donzelli B."/>
            <person name="Roe B.A."/>
            <person name="Macmil S.L."/>
            <person name="Krasnoff S.B."/>
            <person name="Gibson D.M."/>
        </authorList>
    </citation>
    <scope>NUCLEOTIDE SEQUENCE [LARGE SCALE GENOMIC DNA]</scope>
    <source>
        <strain evidence="2 3">ARSEF 2575</strain>
    </source>
</reference>
<dbReference type="EMBL" id="JELW01000001">
    <property type="protein sequence ID" value="EXV05352.1"/>
    <property type="molecule type" value="Genomic_DNA"/>
</dbReference>
<feature type="compositionally biased region" description="Polar residues" evidence="1">
    <location>
        <begin position="19"/>
        <end position="30"/>
    </location>
</feature>
<sequence length="137" mass="14398">MEDPGVKNNKTMPTERRSQSPASTPAQAHTASEGADTAAAPSANRATISGASSEEPPASESVPQTKQENGVSHETEGASSRSGGAEQPDKGEQTPPSFLRSWVSGLGSMIVVVHRLYASVPHQLIWWLCAPFSPFAN</sequence>
<proteinExistence type="predicted"/>
<dbReference type="AlphaFoldDB" id="A0A0A1V530"/>